<feature type="compositionally biased region" description="Polar residues" evidence="1">
    <location>
        <begin position="47"/>
        <end position="61"/>
    </location>
</feature>
<name>A0A8H6I7J3_9AGAR</name>
<organism evidence="2 3">
    <name type="scientific">Ephemerocybe angulata</name>
    <dbReference type="NCBI Taxonomy" id="980116"/>
    <lineage>
        <taxon>Eukaryota</taxon>
        <taxon>Fungi</taxon>
        <taxon>Dikarya</taxon>
        <taxon>Basidiomycota</taxon>
        <taxon>Agaricomycotina</taxon>
        <taxon>Agaricomycetes</taxon>
        <taxon>Agaricomycetidae</taxon>
        <taxon>Agaricales</taxon>
        <taxon>Agaricineae</taxon>
        <taxon>Psathyrellaceae</taxon>
        <taxon>Ephemerocybe</taxon>
    </lineage>
</organism>
<keyword evidence="3" id="KW-1185">Reference proteome</keyword>
<feature type="compositionally biased region" description="Polar residues" evidence="1">
    <location>
        <begin position="120"/>
        <end position="133"/>
    </location>
</feature>
<accession>A0A8H6I7J3</accession>
<dbReference type="EMBL" id="JACGCI010000017">
    <property type="protein sequence ID" value="KAF6758791.1"/>
    <property type="molecule type" value="Genomic_DNA"/>
</dbReference>
<comment type="caution">
    <text evidence="2">The sequence shown here is derived from an EMBL/GenBank/DDBJ whole genome shotgun (WGS) entry which is preliminary data.</text>
</comment>
<feature type="compositionally biased region" description="Basic residues" evidence="1">
    <location>
        <begin position="104"/>
        <end position="115"/>
    </location>
</feature>
<reference evidence="2 3" key="1">
    <citation type="submission" date="2020-07" db="EMBL/GenBank/DDBJ databases">
        <title>Comparative genomics of pyrophilous fungi reveals a link between fire events and developmental genes.</title>
        <authorList>
            <consortium name="DOE Joint Genome Institute"/>
            <person name="Steindorff A.S."/>
            <person name="Carver A."/>
            <person name="Calhoun S."/>
            <person name="Stillman K."/>
            <person name="Liu H."/>
            <person name="Lipzen A."/>
            <person name="Pangilinan J."/>
            <person name="Labutti K."/>
            <person name="Bruns T.D."/>
            <person name="Grigoriev I.V."/>
        </authorList>
    </citation>
    <scope>NUCLEOTIDE SEQUENCE [LARGE SCALE GENOMIC DNA]</scope>
    <source>
        <strain evidence="2 3">CBS 144469</strain>
    </source>
</reference>
<dbReference type="AlphaFoldDB" id="A0A8H6I7J3"/>
<gene>
    <name evidence="2" type="ORF">DFP72DRAFT_160605</name>
</gene>
<feature type="region of interest" description="Disordered" evidence="1">
    <location>
        <begin position="39"/>
        <end position="61"/>
    </location>
</feature>
<evidence type="ECO:0000313" key="3">
    <source>
        <dbReference type="Proteomes" id="UP000521943"/>
    </source>
</evidence>
<sequence>MVDFWEWEVLGIAIAANQRSWDVLGRVEGRGRQPIRGLGRKAMRGQTEGQSNTRLSGCQASSDLRRKWRMVRRSGRSRWRHVSAPCRWLGSSRRPTFSSSSARLSKRRRSPRRRRRDDNVNNSKHPIASQQPQHLLRDTLLAFAPPWVGLQLSTNFSPSINAANDGDNSWL</sequence>
<dbReference type="Proteomes" id="UP000521943">
    <property type="component" value="Unassembled WGS sequence"/>
</dbReference>
<evidence type="ECO:0000313" key="2">
    <source>
        <dbReference type="EMBL" id="KAF6758791.1"/>
    </source>
</evidence>
<feature type="compositionally biased region" description="Low complexity" evidence="1">
    <location>
        <begin position="92"/>
        <end position="103"/>
    </location>
</feature>
<protein>
    <submittedName>
        <fullName evidence="2">Uncharacterized protein</fullName>
    </submittedName>
</protein>
<proteinExistence type="predicted"/>
<evidence type="ECO:0000256" key="1">
    <source>
        <dbReference type="SAM" id="MobiDB-lite"/>
    </source>
</evidence>
<feature type="region of interest" description="Disordered" evidence="1">
    <location>
        <begin position="92"/>
        <end position="133"/>
    </location>
</feature>